<dbReference type="RefSeq" id="WP_112103848.1">
    <property type="nucleotide sequence ID" value="NZ_LUSU01000002.1"/>
</dbReference>
<name>A0A3N0UT30_9GAMM</name>
<evidence type="ECO:0000313" key="2">
    <source>
        <dbReference type="Proteomes" id="UP000274511"/>
    </source>
</evidence>
<dbReference type="OrthoDB" id="6506412at2"/>
<sequence>MASKHKITAYTSDTRLYEWATNAAEKKGMKRSAYLESLIREEMHRQKVETGDTSSRLKTQFTLFENFTPREEILSAYASDNYDADAELKANFLMQPMTNPQEKAKNFISWLEQKAHANISADFYLEALNKYIRAPDSEYHTVFLKTCFRGWIIKDEKKTSLLCNSQTTYLPLLVTEALWDKYDGRYDFFNIRYLRQADMIKKKTERIFSDKYIGAALIFEKQHQHKDSGGFFIPVLRNPVSLKQRLISPPLMKRFGSANCLFTGVGAGNNKERFFLKGLEHIRER</sequence>
<organism evidence="1 2">
    <name type="scientific">Lonsdalea populi</name>
    <dbReference type="NCBI Taxonomy" id="1172565"/>
    <lineage>
        <taxon>Bacteria</taxon>
        <taxon>Pseudomonadati</taxon>
        <taxon>Pseudomonadota</taxon>
        <taxon>Gammaproteobacteria</taxon>
        <taxon>Enterobacterales</taxon>
        <taxon>Pectobacteriaceae</taxon>
        <taxon>Lonsdalea</taxon>
    </lineage>
</organism>
<reference evidence="1 2" key="1">
    <citation type="submission" date="2018-10" db="EMBL/GenBank/DDBJ databases">
        <title>New species genome.</title>
        <authorList>
            <person name="Li Y."/>
        </authorList>
    </citation>
    <scope>NUCLEOTIDE SEQUENCE [LARGE SCALE GENOMIC DNA]</scope>
    <source>
        <strain evidence="1 2">L6_4B</strain>
    </source>
</reference>
<protein>
    <submittedName>
        <fullName evidence="1">Uncharacterized protein</fullName>
    </submittedName>
</protein>
<evidence type="ECO:0000313" key="1">
    <source>
        <dbReference type="EMBL" id="ROH83334.1"/>
    </source>
</evidence>
<proteinExistence type="predicted"/>
<comment type="caution">
    <text evidence="1">The sequence shown here is derived from an EMBL/GenBank/DDBJ whole genome shotgun (WGS) entry which is preliminary data.</text>
</comment>
<dbReference type="AlphaFoldDB" id="A0A3N0UT30"/>
<gene>
    <name evidence="1" type="ORF">EC392_03920</name>
</gene>
<dbReference type="Proteomes" id="UP000274511">
    <property type="component" value="Unassembled WGS sequence"/>
</dbReference>
<accession>A0A3N0UT30</accession>
<dbReference type="EMBL" id="RJUJ01000003">
    <property type="protein sequence ID" value="ROH83334.1"/>
    <property type="molecule type" value="Genomic_DNA"/>
</dbReference>